<dbReference type="GeneID" id="42855950"/>
<evidence type="ECO:0000256" key="1">
    <source>
        <dbReference type="ARBA" id="ARBA00010688"/>
    </source>
</evidence>
<dbReference type="CDD" id="cd01167">
    <property type="entry name" value="bac_FRK"/>
    <property type="match status" value="1"/>
</dbReference>
<keyword evidence="3" id="KW-0547">Nucleotide-binding</keyword>
<proteinExistence type="inferred from homology"/>
<dbReference type="InterPro" id="IPR029056">
    <property type="entry name" value="Ribokinase-like"/>
</dbReference>
<feature type="domain" description="Carbohydrate kinase PfkB" evidence="7">
    <location>
        <begin position="2"/>
        <end position="308"/>
    </location>
</feature>
<evidence type="ECO:0000256" key="6">
    <source>
        <dbReference type="RuleBase" id="RU003704"/>
    </source>
</evidence>
<evidence type="ECO:0000313" key="8">
    <source>
        <dbReference type="EMBL" id="KJF40833.1"/>
    </source>
</evidence>
<evidence type="ECO:0000256" key="4">
    <source>
        <dbReference type="ARBA" id="ARBA00022777"/>
    </source>
</evidence>
<comment type="caution">
    <text evidence="8">The sequence shown here is derived from an EMBL/GenBank/DDBJ whole genome shotgun (WGS) entry which is preliminary data.</text>
</comment>
<dbReference type="PATRIC" id="fig|1550024.3.peg.1088"/>
<dbReference type="PROSITE" id="PS00584">
    <property type="entry name" value="PFKB_KINASES_2"/>
    <property type="match status" value="1"/>
</dbReference>
<evidence type="ECO:0000256" key="5">
    <source>
        <dbReference type="ARBA" id="ARBA00022840"/>
    </source>
</evidence>
<evidence type="ECO:0000313" key="11">
    <source>
        <dbReference type="Proteomes" id="UP000431913"/>
    </source>
</evidence>
<dbReference type="Gene3D" id="3.40.1190.20">
    <property type="match status" value="1"/>
</dbReference>
<dbReference type="InterPro" id="IPR011611">
    <property type="entry name" value="PfkB_dom"/>
</dbReference>
<evidence type="ECO:0000256" key="3">
    <source>
        <dbReference type="ARBA" id="ARBA00022741"/>
    </source>
</evidence>
<dbReference type="PANTHER" id="PTHR43085">
    <property type="entry name" value="HEXOKINASE FAMILY MEMBER"/>
    <property type="match status" value="1"/>
</dbReference>
<keyword evidence="5" id="KW-0067">ATP-binding</keyword>
<dbReference type="AlphaFoldDB" id="A0A0D8J4V6"/>
<dbReference type="InterPro" id="IPR002139">
    <property type="entry name" value="Ribo/fructo_kinase"/>
</dbReference>
<accession>A0A0D8J4V6</accession>
<dbReference type="Pfam" id="PF00294">
    <property type="entry name" value="PfkB"/>
    <property type="match status" value="1"/>
</dbReference>
<dbReference type="EMBL" id="VUNJ01000001">
    <property type="protein sequence ID" value="MST90648.1"/>
    <property type="molecule type" value="Genomic_DNA"/>
</dbReference>
<dbReference type="EMBL" id="JXXK01000004">
    <property type="protein sequence ID" value="KJF40833.1"/>
    <property type="molecule type" value="Genomic_DNA"/>
</dbReference>
<evidence type="ECO:0000313" key="10">
    <source>
        <dbReference type="Proteomes" id="UP000032483"/>
    </source>
</evidence>
<dbReference type="Proteomes" id="UP000032483">
    <property type="component" value="Unassembled WGS sequence"/>
</dbReference>
<dbReference type="Proteomes" id="UP000431913">
    <property type="component" value="Unassembled WGS sequence"/>
</dbReference>
<dbReference type="GO" id="GO:0005524">
    <property type="term" value="F:ATP binding"/>
    <property type="evidence" value="ECO:0007669"/>
    <property type="project" value="UniProtKB-KW"/>
</dbReference>
<dbReference type="PRINTS" id="PR00990">
    <property type="entry name" value="RIBOKINASE"/>
</dbReference>
<reference evidence="9 11" key="2">
    <citation type="submission" date="2019-08" db="EMBL/GenBank/DDBJ databases">
        <title>In-depth cultivation of the pig gut microbiome towards novel bacterial diversity and tailored functional studies.</title>
        <authorList>
            <person name="Wylensek D."/>
            <person name="Hitch T.C.A."/>
            <person name="Clavel T."/>
        </authorList>
    </citation>
    <scope>NUCLEOTIDE SEQUENCE [LARGE SCALE GENOMIC DNA]</scope>
    <source>
        <strain evidence="9 11">WCA3-601-WT-6J</strain>
    </source>
</reference>
<evidence type="ECO:0000256" key="2">
    <source>
        <dbReference type="ARBA" id="ARBA00022679"/>
    </source>
</evidence>
<dbReference type="RefSeq" id="WP_050004744.1">
    <property type="nucleotide sequence ID" value="NZ_CAQJQL010000107.1"/>
</dbReference>
<dbReference type="GO" id="GO:0006000">
    <property type="term" value="P:fructose metabolic process"/>
    <property type="evidence" value="ECO:0007669"/>
    <property type="project" value="UniProtKB-ARBA"/>
</dbReference>
<name>A0A0D8J4V6_9FIRM</name>
<evidence type="ECO:0000259" key="7">
    <source>
        <dbReference type="Pfam" id="PF00294"/>
    </source>
</evidence>
<keyword evidence="2 6" id="KW-0808">Transferase</keyword>
<keyword evidence="4 6" id="KW-0418">Kinase</keyword>
<gene>
    <name evidence="9" type="ORF">FYJ76_01625</name>
    <name evidence="8" type="ORF">TQ39_04825</name>
</gene>
<dbReference type="GO" id="GO:0008865">
    <property type="term" value="F:fructokinase activity"/>
    <property type="evidence" value="ECO:0007669"/>
    <property type="project" value="UniProtKB-ARBA"/>
</dbReference>
<dbReference type="InterPro" id="IPR002173">
    <property type="entry name" value="Carboh/pur_kinase_PfkB_CS"/>
</dbReference>
<dbReference type="PANTHER" id="PTHR43085:SF1">
    <property type="entry name" value="PSEUDOURIDINE KINASE-RELATED"/>
    <property type="match status" value="1"/>
</dbReference>
<protein>
    <submittedName>
        <fullName evidence="9">Carbohydrate kinase</fullName>
    </submittedName>
    <submittedName>
        <fullName evidence="8">Sugar kinase</fullName>
    </submittedName>
</protein>
<dbReference type="InterPro" id="IPR050306">
    <property type="entry name" value="PfkB_Carbo_kinase"/>
</dbReference>
<keyword evidence="10" id="KW-1185">Reference proteome</keyword>
<comment type="similarity">
    <text evidence="1 6">Belongs to the carbohydrate kinase PfkB family.</text>
</comment>
<organism evidence="8 10">
    <name type="scientific">Ruthenibacterium lactatiformans</name>
    <dbReference type="NCBI Taxonomy" id="1550024"/>
    <lineage>
        <taxon>Bacteria</taxon>
        <taxon>Bacillati</taxon>
        <taxon>Bacillota</taxon>
        <taxon>Clostridia</taxon>
        <taxon>Eubacteriales</taxon>
        <taxon>Oscillospiraceae</taxon>
        <taxon>Ruthenibacterium</taxon>
    </lineage>
</organism>
<dbReference type="SUPFAM" id="SSF53613">
    <property type="entry name" value="Ribokinase-like"/>
    <property type="match status" value="1"/>
</dbReference>
<sequence length="318" mass="33592">MFDIVALGESLIDFTPSGENSQGMALFARNPGGAPANVLAMAAKLGGKTAFIGKVGDDAFGAFLKKTMEDAGVDVRGLRMTREYPTTLAFVQLTPEGDRSFTFYRKPGADVMLAPAEVDRALLRDCRIFHFGSVSLTDEPCRTATLEAAWEAKAAGAMISYDPNYRPFLWDSAERAREALLAALPLADIVKVSEEEMELLTGEVQLAAGADALASRGAALVLVTLGPRGAYYRAAAGRGLLPACEVDTVDTTGAGDAFLGALLSCLAGKTLEELRILPQAQWERIVAFANAAGSLTTAAKGAIPAMPAREQILRLCGE</sequence>
<reference evidence="8" key="1">
    <citation type="submission" date="2015-02" db="EMBL/GenBank/DDBJ databases">
        <title>A novel member of the family Ruminococcaceae isolated from human feces.</title>
        <authorList>
            <person name="Shkoporov A.N."/>
            <person name="Chaplin A.V."/>
            <person name="Motuzova O.V."/>
            <person name="Kafarskaia L.I."/>
            <person name="Khokhlova E.V."/>
            <person name="Efimov B.A."/>
        </authorList>
    </citation>
    <scope>NUCLEOTIDE SEQUENCE [LARGE SCALE GENOMIC DNA]</scope>
    <source>
        <strain evidence="8">585-1</strain>
    </source>
</reference>
<evidence type="ECO:0000313" key="9">
    <source>
        <dbReference type="EMBL" id="MST90648.1"/>
    </source>
</evidence>